<evidence type="ECO:0000256" key="2">
    <source>
        <dbReference type="ARBA" id="ARBA00022845"/>
    </source>
</evidence>
<dbReference type="GO" id="GO:0006109">
    <property type="term" value="P:regulation of carbohydrate metabolic process"/>
    <property type="evidence" value="ECO:0007669"/>
    <property type="project" value="InterPro"/>
</dbReference>
<reference evidence="6 8" key="2">
    <citation type="journal article" date="2020" name="Extremophiles">
        <title>Genomic analysis of Caldalkalibacillus thermarum TA2.A1 reveals aerobic alkaliphilic metabolism and evolutionary hallmarks linking alkaliphilic bacteria and plant life.</title>
        <authorList>
            <person name="de Jong S.I."/>
            <person name="van den Broek M.A."/>
            <person name="Merkel A.Y."/>
            <person name="de la Torre Cortes P."/>
            <person name="Kalamorz F."/>
            <person name="Cook G.M."/>
            <person name="van Loosdrecht M.C.M."/>
            <person name="McMillan D.G.G."/>
        </authorList>
    </citation>
    <scope>NUCLEOTIDE SEQUENCE [LARGE SCALE GENOMIC DNA]</scope>
    <source>
        <strain evidence="6 8">TA2.A1</strain>
    </source>
</reference>
<dbReference type="GO" id="GO:0044781">
    <property type="term" value="P:bacterial-type flagellum organization"/>
    <property type="evidence" value="ECO:0007669"/>
    <property type="project" value="UniProtKB-KW"/>
</dbReference>
<evidence type="ECO:0000256" key="3">
    <source>
        <dbReference type="ARBA" id="ARBA00022884"/>
    </source>
</evidence>
<dbReference type="Proteomes" id="UP000010716">
    <property type="component" value="Unassembled WGS sequence"/>
</dbReference>
<evidence type="ECO:0000313" key="7">
    <source>
        <dbReference type="Proteomes" id="UP000010716"/>
    </source>
</evidence>
<dbReference type="GO" id="GO:0005829">
    <property type="term" value="C:cytosol"/>
    <property type="evidence" value="ECO:0007669"/>
    <property type="project" value="TreeGrafter"/>
</dbReference>
<dbReference type="EMBL" id="CP082237">
    <property type="protein sequence ID" value="QZT34631.1"/>
    <property type="molecule type" value="Genomic_DNA"/>
</dbReference>
<dbReference type="PANTHER" id="PTHR34984">
    <property type="entry name" value="CARBON STORAGE REGULATOR"/>
    <property type="match status" value="1"/>
</dbReference>
<reference evidence="5 7" key="1">
    <citation type="journal article" date="2011" name="J. Bacteriol.">
        <title>Draft genome sequence of the thermoalkaliphilic Caldalkalibacillus thermarum strain TA2.A1.</title>
        <authorList>
            <person name="Kalamorz F."/>
            <person name="Keis S."/>
            <person name="McMillan D.G."/>
            <person name="Olsson K."/>
            <person name="Stanton J.A."/>
            <person name="Stockwell P."/>
            <person name="Black M.A."/>
            <person name="Klingeman D.M."/>
            <person name="Land M.L."/>
            <person name="Han C.S."/>
            <person name="Martin S.L."/>
            <person name="Becher S.A."/>
            <person name="Peddie C.J."/>
            <person name="Morgan H.W."/>
            <person name="Matthies D."/>
            <person name="Preiss L."/>
            <person name="Meier T."/>
            <person name="Brown S.D."/>
            <person name="Cook G.M."/>
        </authorList>
    </citation>
    <scope>NUCLEOTIDE SEQUENCE [LARGE SCALE GENOMIC DNA]</scope>
    <source>
        <strain evidence="5 7">TA2.A1</strain>
    </source>
</reference>
<dbReference type="HAMAP" id="MF_00167">
    <property type="entry name" value="CsrA"/>
    <property type="match status" value="1"/>
</dbReference>
<evidence type="ECO:0000256" key="1">
    <source>
        <dbReference type="ARBA" id="ARBA00022490"/>
    </source>
</evidence>
<sequence>MLVLGRREGEGIVIADTIKVKVIKQDGMLRLAIDAPKEIPVIRTEIYQEPDNLKERQQLFIESYTKGFSPNRGEK</sequence>
<keyword evidence="8" id="KW-1185">Reference proteome</keyword>
<dbReference type="PANTHER" id="PTHR34984:SF1">
    <property type="entry name" value="CARBON STORAGE REGULATOR"/>
    <property type="match status" value="1"/>
</dbReference>
<dbReference type="GO" id="GO:1902208">
    <property type="term" value="P:regulation of bacterial-type flagellum assembly"/>
    <property type="evidence" value="ECO:0007669"/>
    <property type="project" value="UniProtKB-UniRule"/>
</dbReference>
<gene>
    <name evidence="4" type="primary">csrA</name>
    <name evidence="5" type="ORF">CathTA2_0549</name>
    <name evidence="6" type="ORF">HUR95_04625</name>
</gene>
<proteinExistence type="inferred from homology"/>
<dbReference type="OrthoDB" id="9809061at2"/>
<comment type="similarity">
    <text evidence="4">Belongs to the CsrA/RsmA family.</text>
</comment>
<protein>
    <recommendedName>
        <fullName evidence="4">Translational regulator CsrA</fullName>
    </recommendedName>
</protein>
<dbReference type="GO" id="GO:0006402">
    <property type="term" value="P:mRNA catabolic process"/>
    <property type="evidence" value="ECO:0007669"/>
    <property type="project" value="InterPro"/>
</dbReference>
<dbReference type="AlphaFoldDB" id="F5L437"/>
<reference evidence="6" key="3">
    <citation type="submission" date="2021-08" db="EMBL/GenBank/DDBJ databases">
        <authorList>
            <person name="de Jong S."/>
            <person name="van den Broek M."/>
            <person name="Merkel A."/>
            <person name="de la Torre Cortes P."/>
            <person name="Kalamorz F."/>
            <person name="Cook G."/>
            <person name="van Loosdrecht M."/>
            <person name="McMillan D."/>
        </authorList>
    </citation>
    <scope>NUCLEOTIDE SEQUENCE</scope>
    <source>
        <strain evidence="6">TA2.A1</strain>
    </source>
</reference>
<keyword evidence="3 4" id="KW-0694">RNA-binding</keyword>
<evidence type="ECO:0000313" key="6">
    <source>
        <dbReference type="EMBL" id="QZT34631.1"/>
    </source>
</evidence>
<dbReference type="Pfam" id="PF02599">
    <property type="entry name" value="CsrA"/>
    <property type="match status" value="1"/>
</dbReference>
<dbReference type="Proteomes" id="UP000825179">
    <property type="component" value="Chromosome"/>
</dbReference>
<dbReference type="eggNOG" id="COG1551">
    <property type="taxonomic scope" value="Bacteria"/>
</dbReference>
<evidence type="ECO:0000256" key="4">
    <source>
        <dbReference type="HAMAP-Rule" id="MF_00167"/>
    </source>
</evidence>
<dbReference type="InterPro" id="IPR003751">
    <property type="entry name" value="CsrA"/>
</dbReference>
<evidence type="ECO:0000313" key="8">
    <source>
        <dbReference type="Proteomes" id="UP000825179"/>
    </source>
</evidence>
<comment type="subunit">
    <text evidence="4">Homodimer; the beta-strands of each monomer intercalate to form a hydrophobic core, while the alpha-helices form wings that extend away from the core.</text>
</comment>
<keyword evidence="4" id="KW-1005">Bacterial flagellum biogenesis</keyword>
<dbReference type="Gene3D" id="2.60.40.4380">
    <property type="entry name" value="Translational regulator CsrA"/>
    <property type="match status" value="1"/>
</dbReference>
<name>F5L437_CALTT</name>
<dbReference type="KEGG" id="cthu:HUR95_04625"/>
<dbReference type="RefSeq" id="WP_007502874.1">
    <property type="nucleotide sequence ID" value="NZ_AFCE01000072.1"/>
</dbReference>
<keyword evidence="1 4" id="KW-0963">Cytoplasm</keyword>
<comment type="subcellular location">
    <subcellularLocation>
        <location evidence="4">Cytoplasm</location>
    </subcellularLocation>
</comment>
<dbReference type="InterPro" id="IPR036107">
    <property type="entry name" value="CsrA_sf"/>
</dbReference>
<keyword evidence="2 4" id="KW-0810">Translation regulation</keyword>
<accession>F5L437</accession>
<dbReference type="SUPFAM" id="SSF117130">
    <property type="entry name" value="CsrA-like"/>
    <property type="match status" value="1"/>
</dbReference>
<dbReference type="GO" id="GO:0048027">
    <property type="term" value="F:mRNA 5'-UTR binding"/>
    <property type="evidence" value="ECO:0007669"/>
    <property type="project" value="UniProtKB-UniRule"/>
</dbReference>
<keyword evidence="4" id="KW-0678">Repressor</keyword>
<dbReference type="EMBL" id="AFCE01000072">
    <property type="protein sequence ID" value="EGL83888.1"/>
    <property type="molecule type" value="Genomic_DNA"/>
</dbReference>
<evidence type="ECO:0000313" key="5">
    <source>
        <dbReference type="EMBL" id="EGL83888.1"/>
    </source>
</evidence>
<organism evidence="5 7">
    <name type="scientific">Caldalkalibacillus thermarum (strain TA2.A1)</name>
    <dbReference type="NCBI Taxonomy" id="986075"/>
    <lineage>
        <taxon>Bacteria</taxon>
        <taxon>Bacillati</taxon>
        <taxon>Bacillota</taxon>
        <taxon>Bacilli</taxon>
        <taxon>Bacillales</taxon>
        <taxon>Bacillaceae</taxon>
        <taxon>Caldalkalibacillus</taxon>
    </lineage>
</organism>
<comment type="function">
    <text evidence="4">A translational regulator that binds mRNA to regulate translation initiation and/or mRNA stability. Usually binds in the 5'-UTR at or near the Shine-Dalgarno sequence preventing ribosome-binding, thus repressing translation. Its main target seems to be the major flagellin gene, while its function is anatagonized by FliW.</text>
</comment>
<dbReference type="GO" id="GO:0045947">
    <property type="term" value="P:negative regulation of translational initiation"/>
    <property type="evidence" value="ECO:0007669"/>
    <property type="project" value="UniProtKB-UniRule"/>
</dbReference>